<reference evidence="2 3" key="1">
    <citation type="submission" date="2013-11" db="EMBL/GenBank/DDBJ databases">
        <title>Draft genome of the bovine lungworm Dictyocaulus viviparus.</title>
        <authorList>
            <person name="Mitreva M."/>
        </authorList>
    </citation>
    <scope>NUCLEOTIDE SEQUENCE [LARGE SCALE GENOMIC DNA]</scope>
    <source>
        <strain evidence="2 3">HannoverDv2000</strain>
    </source>
</reference>
<dbReference type="PRINTS" id="PR01854">
    <property type="entry name" value="BR22PROTEIN"/>
</dbReference>
<feature type="compositionally biased region" description="Polar residues" evidence="1">
    <location>
        <begin position="8"/>
        <end position="27"/>
    </location>
</feature>
<protein>
    <recommendedName>
        <fullName evidence="4">rRNA-processing protein FYV7</fullName>
    </recommendedName>
</protein>
<sequence length="112" mass="13091">MPKKKGKQSSSAEETPNDVTASGTSSPHLMKKLQKVSAYERAKKIYEKIQYEKAQEKAIRLQERERKQELLKMRVRAKRKRNKTLRRCNKKGQPNLNAQVEIILGKLEKEKK</sequence>
<evidence type="ECO:0008006" key="4">
    <source>
        <dbReference type="Google" id="ProtNLM"/>
    </source>
</evidence>
<evidence type="ECO:0000256" key="1">
    <source>
        <dbReference type="SAM" id="MobiDB-lite"/>
    </source>
</evidence>
<dbReference type="STRING" id="29172.A0A0D8XNS3"/>
<keyword evidence="3" id="KW-1185">Reference proteome</keyword>
<evidence type="ECO:0000313" key="2">
    <source>
        <dbReference type="EMBL" id="KJH46278.1"/>
    </source>
</evidence>
<dbReference type="OrthoDB" id="5377144at2759"/>
<dbReference type="Pfam" id="PF08524">
    <property type="entry name" value="rRNA_processing"/>
    <property type="match status" value="1"/>
</dbReference>
<feature type="region of interest" description="Disordered" evidence="1">
    <location>
        <begin position="1"/>
        <end position="29"/>
    </location>
</feature>
<reference evidence="3" key="2">
    <citation type="journal article" date="2016" name="Sci. Rep.">
        <title>Dictyocaulus viviparus genome, variome and transcriptome elucidate lungworm biology and support future intervention.</title>
        <authorList>
            <person name="McNulty S.N."/>
            <person name="Strube C."/>
            <person name="Rosa B.A."/>
            <person name="Martin J.C."/>
            <person name="Tyagi R."/>
            <person name="Choi Y.J."/>
            <person name="Wang Q."/>
            <person name="Hallsworth Pepin K."/>
            <person name="Zhang X."/>
            <person name="Ozersky P."/>
            <person name="Wilson R.K."/>
            <person name="Sternberg P.W."/>
            <person name="Gasser R.B."/>
            <person name="Mitreva M."/>
        </authorList>
    </citation>
    <scope>NUCLEOTIDE SEQUENCE [LARGE SCALE GENOMIC DNA]</scope>
    <source>
        <strain evidence="3">HannoverDv2000</strain>
    </source>
</reference>
<dbReference type="Proteomes" id="UP000053766">
    <property type="component" value="Unassembled WGS sequence"/>
</dbReference>
<dbReference type="InterPro" id="IPR013730">
    <property type="entry name" value="Fyv7/TAP26"/>
</dbReference>
<organism evidence="2 3">
    <name type="scientific">Dictyocaulus viviparus</name>
    <name type="common">Bovine lungworm</name>
    <dbReference type="NCBI Taxonomy" id="29172"/>
    <lineage>
        <taxon>Eukaryota</taxon>
        <taxon>Metazoa</taxon>
        <taxon>Ecdysozoa</taxon>
        <taxon>Nematoda</taxon>
        <taxon>Chromadorea</taxon>
        <taxon>Rhabditida</taxon>
        <taxon>Rhabditina</taxon>
        <taxon>Rhabditomorpha</taxon>
        <taxon>Strongyloidea</taxon>
        <taxon>Metastrongylidae</taxon>
        <taxon>Dictyocaulus</taxon>
    </lineage>
</organism>
<evidence type="ECO:0000313" key="3">
    <source>
        <dbReference type="Proteomes" id="UP000053766"/>
    </source>
</evidence>
<proteinExistence type="predicted"/>
<dbReference type="EMBL" id="KN716361">
    <property type="protein sequence ID" value="KJH46278.1"/>
    <property type="molecule type" value="Genomic_DNA"/>
</dbReference>
<name>A0A0D8XNS3_DICVI</name>
<dbReference type="AlphaFoldDB" id="A0A0D8XNS3"/>
<accession>A0A0D8XNS3</accession>
<gene>
    <name evidence="2" type="ORF">DICVIV_07666</name>
</gene>